<keyword evidence="5" id="KW-0732">Signal</keyword>
<gene>
    <name evidence="7" type="ORF">AQUCO_00200421v1</name>
</gene>
<dbReference type="InParanoid" id="A0A2G5F336"/>
<keyword evidence="8" id="KW-1185">Reference proteome</keyword>
<dbReference type="EMBL" id="KZ305019">
    <property type="protein sequence ID" value="PIA62404.1"/>
    <property type="molecule type" value="Genomic_DNA"/>
</dbReference>
<evidence type="ECO:0000256" key="2">
    <source>
        <dbReference type="ARBA" id="ARBA00005581"/>
    </source>
</evidence>
<proteinExistence type="inferred from homology"/>
<evidence type="ECO:0000256" key="4">
    <source>
        <dbReference type="ARBA" id="ARBA00022525"/>
    </source>
</evidence>
<evidence type="ECO:0000256" key="6">
    <source>
        <dbReference type="RuleBase" id="RU367044"/>
    </source>
</evidence>
<comment type="subcellular location">
    <subcellularLocation>
        <location evidence="1 6">Secreted</location>
    </subcellularLocation>
</comment>
<name>A0A2G5F336_AQUCA</name>
<dbReference type="Proteomes" id="UP000230069">
    <property type="component" value="Unassembled WGS sequence"/>
</dbReference>
<dbReference type="AlphaFoldDB" id="A0A2G5F336"/>
<reference evidence="7 8" key="1">
    <citation type="submission" date="2017-09" db="EMBL/GenBank/DDBJ databases">
        <title>WGS assembly of Aquilegia coerulea Goldsmith.</title>
        <authorList>
            <person name="Hodges S."/>
            <person name="Kramer E."/>
            <person name="Nordborg M."/>
            <person name="Tomkins J."/>
            <person name="Borevitz J."/>
            <person name="Derieg N."/>
            <person name="Yan J."/>
            <person name="Mihaltcheva S."/>
            <person name="Hayes R.D."/>
            <person name="Rokhsar D."/>
        </authorList>
    </citation>
    <scope>NUCLEOTIDE SEQUENCE [LARGE SCALE GENOMIC DNA]</scope>
    <source>
        <strain evidence="8">cv. Goldsmith</strain>
    </source>
</reference>
<dbReference type="PANTHER" id="PTHR31232:SF18">
    <property type="entry name" value="S-PROTEIN HOMOLOG"/>
    <property type="match status" value="1"/>
</dbReference>
<evidence type="ECO:0000256" key="1">
    <source>
        <dbReference type="ARBA" id="ARBA00004613"/>
    </source>
</evidence>
<dbReference type="GO" id="GO:0005576">
    <property type="term" value="C:extracellular region"/>
    <property type="evidence" value="ECO:0007669"/>
    <property type="project" value="UniProtKB-SubCell"/>
</dbReference>
<accession>A0A2G5F336</accession>
<dbReference type="Pfam" id="PF05938">
    <property type="entry name" value="Self-incomp_S1"/>
    <property type="match status" value="1"/>
</dbReference>
<keyword evidence="3 6" id="KW-0713">Self-incompatibility</keyword>
<sequence length="174" mass="19855">MAKYESITMASFSNNTRNNHGFHFQLVFALVILASCCSLVSSTSILGKVHVFVMNSLGASKKLDIQCSSSEDRLGFRALHDGEIYDWKFRVNFSGSTKFVCFMAWINDNNEILSGTFLIYKHKRDRYKCNGDCLWHVKQSGIYFVDNAGYREEQMFTWPTPPPSKSSNHPKGKE</sequence>
<organism evidence="7 8">
    <name type="scientific">Aquilegia coerulea</name>
    <name type="common">Rocky mountain columbine</name>
    <dbReference type="NCBI Taxonomy" id="218851"/>
    <lineage>
        <taxon>Eukaryota</taxon>
        <taxon>Viridiplantae</taxon>
        <taxon>Streptophyta</taxon>
        <taxon>Embryophyta</taxon>
        <taxon>Tracheophyta</taxon>
        <taxon>Spermatophyta</taxon>
        <taxon>Magnoliopsida</taxon>
        <taxon>Ranunculales</taxon>
        <taxon>Ranunculaceae</taxon>
        <taxon>Thalictroideae</taxon>
        <taxon>Aquilegia</taxon>
    </lineage>
</organism>
<dbReference type="STRING" id="218851.A0A2G5F336"/>
<dbReference type="GO" id="GO:0060320">
    <property type="term" value="P:rejection of self pollen"/>
    <property type="evidence" value="ECO:0007669"/>
    <property type="project" value="UniProtKB-KW"/>
</dbReference>
<dbReference type="OrthoDB" id="883183at2759"/>
<protein>
    <recommendedName>
        <fullName evidence="6">S-protein homolog</fullName>
    </recommendedName>
</protein>
<dbReference type="PANTHER" id="PTHR31232">
    <property type="match status" value="1"/>
</dbReference>
<evidence type="ECO:0000313" key="8">
    <source>
        <dbReference type="Proteomes" id="UP000230069"/>
    </source>
</evidence>
<evidence type="ECO:0000256" key="5">
    <source>
        <dbReference type="ARBA" id="ARBA00022729"/>
    </source>
</evidence>
<keyword evidence="4 6" id="KW-0964">Secreted</keyword>
<evidence type="ECO:0000256" key="3">
    <source>
        <dbReference type="ARBA" id="ARBA00022471"/>
    </source>
</evidence>
<dbReference type="InterPro" id="IPR010264">
    <property type="entry name" value="Self-incomp_S1"/>
</dbReference>
<evidence type="ECO:0000313" key="7">
    <source>
        <dbReference type="EMBL" id="PIA62404.1"/>
    </source>
</evidence>
<comment type="similarity">
    <text evidence="2 6">Belongs to the plant self-incompatibility (S1) protein family.</text>
</comment>